<comment type="caution">
    <text evidence="3">The sequence shown here is derived from an EMBL/GenBank/DDBJ whole genome shotgun (WGS) entry which is preliminary data.</text>
</comment>
<dbReference type="PANTHER" id="PTHR48008:SF13">
    <property type="entry name" value="PROTEIN KINASE SUPERFAMILY PROTEIN"/>
    <property type="match status" value="1"/>
</dbReference>
<dbReference type="PANTHER" id="PTHR48008">
    <property type="entry name" value="LEUCINE-RICH REPEAT RECEPTOR-LIKE PROTEIN KINASE IMK3-RELATED"/>
    <property type="match status" value="1"/>
</dbReference>
<evidence type="ECO:0000256" key="1">
    <source>
        <dbReference type="SAM" id="Phobius"/>
    </source>
</evidence>
<dbReference type="InterPro" id="IPR052451">
    <property type="entry name" value="Ser/Thr_kinase-like"/>
</dbReference>
<dbReference type="Gene3D" id="1.10.510.10">
    <property type="entry name" value="Transferase(Phosphotransferase) domain 1"/>
    <property type="match status" value="1"/>
</dbReference>
<dbReference type="Pfam" id="PF07714">
    <property type="entry name" value="PK_Tyr_Ser-Thr"/>
    <property type="match status" value="1"/>
</dbReference>
<evidence type="ECO:0000259" key="2">
    <source>
        <dbReference type="PROSITE" id="PS50011"/>
    </source>
</evidence>
<dbReference type="SUPFAM" id="SSF56112">
    <property type="entry name" value="Protein kinase-like (PK-like)"/>
    <property type="match status" value="1"/>
</dbReference>
<proteinExistence type="predicted"/>
<feature type="transmembrane region" description="Helical" evidence="1">
    <location>
        <begin position="6"/>
        <end position="32"/>
    </location>
</feature>
<dbReference type="InterPro" id="IPR001245">
    <property type="entry name" value="Ser-Thr/Tyr_kinase_cat_dom"/>
</dbReference>
<dbReference type="PROSITE" id="PS50011">
    <property type="entry name" value="PROTEIN_KINASE_DOM"/>
    <property type="match status" value="1"/>
</dbReference>
<evidence type="ECO:0000313" key="3">
    <source>
        <dbReference type="EMBL" id="GMH08765.1"/>
    </source>
</evidence>
<dbReference type="GO" id="GO:0004672">
    <property type="term" value="F:protein kinase activity"/>
    <property type="evidence" value="ECO:0007669"/>
    <property type="project" value="InterPro"/>
</dbReference>
<keyword evidence="1" id="KW-0812">Transmembrane</keyword>
<dbReference type="InterPro" id="IPR000719">
    <property type="entry name" value="Prot_kinase_dom"/>
</dbReference>
<organism evidence="3 4">
    <name type="scientific">Nepenthes gracilis</name>
    <name type="common">Slender pitcher plant</name>
    <dbReference type="NCBI Taxonomy" id="150966"/>
    <lineage>
        <taxon>Eukaryota</taxon>
        <taxon>Viridiplantae</taxon>
        <taxon>Streptophyta</taxon>
        <taxon>Embryophyta</taxon>
        <taxon>Tracheophyta</taxon>
        <taxon>Spermatophyta</taxon>
        <taxon>Magnoliopsida</taxon>
        <taxon>eudicotyledons</taxon>
        <taxon>Gunneridae</taxon>
        <taxon>Pentapetalae</taxon>
        <taxon>Caryophyllales</taxon>
        <taxon>Nepenthaceae</taxon>
        <taxon>Nepenthes</taxon>
    </lineage>
</organism>
<dbReference type="InterPro" id="IPR011009">
    <property type="entry name" value="Kinase-like_dom_sf"/>
</dbReference>
<evidence type="ECO:0000313" key="4">
    <source>
        <dbReference type="Proteomes" id="UP001279734"/>
    </source>
</evidence>
<dbReference type="AlphaFoldDB" id="A0AAD3SCN4"/>
<dbReference type="GO" id="GO:0005524">
    <property type="term" value="F:ATP binding"/>
    <property type="evidence" value="ECO:0007669"/>
    <property type="project" value="InterPro"/>
</dbReference>
<reference evidence="3" key="1">
    <citation type="submission" date="2023-05" db="EMBL/GenBank/DDBJ databases">
        <title>Nepenthes gracilis genome sequencing.</title>
        <authorList>
            <person name="Fukushima K."/>
        </authorList>
    </citation>
    <scope>NUCLEOTIDE SEQUENCE</scope>
    <source>
        <strain evidence="3">SING2019-196</strain>
    </source>
</reference>
<keyword evidence="1" id="KW-0472">Membrane</keyword>
<protein>
    <recommendedName>
        <fullName evidence="2">Protein kinase domain-containing protein</fullName>
    </recommendedName>
</protein>
<accession>A0AAD3SCN4</accession>
<name>A0AAD3SCN4_NEPGR</name>
<sequence>MKHSELFKLIFGLIPVAVLALILLFFFFTFYLPRRRKSNVELAASESTTDPDRIESDCELVHEDLVCFQGGGDLHIPDILDAPGEVIGKSSYGTLYKATLIRDHVDSLVLLRFLRPACSASIKEVISVVNAVGLIRHPNLVPLHAFYVGPRGEKLLVYPFYNRGNLSEFIRDGNAESLKWEIIYKISYGIVKGLDHLHTGLNRQIIHGNLKSKNILLDSNYQPYLSDYGLHLLLNPTAGQEMLKTSAAQGYKAPELIKMKDVNETTDIYSLGVVVLELLTGKEPIDPNPSHSREFYLPDVIRSAILDHQIGDLYHPDLLTDLNSEQKLIAEDRILKLVQLAITCCSPSPSLRPHIKEVLRKLKEIGK</sequence>
<dbReference type="Proteomes" id="UP001279734">
    <property type="component" value="Unassembled WGS sequence"/>
</dbReference>
<gene>
    <name evidence="3" type="ORF">Nepgr_010605</name>
</gene>
<dbReference type="EMBL" id="BSYO01000008">
    <property type="protein sequence ID" value="GMH08765.1"/>
    <property type="molecule type" value="Genomic_DNA"/>
</dbReference>
<feature type="domain" description="Protein kinase" evidence="2">
    <location>
        <begin position="81"/>
        <end position="365"/>
    </location>
</feature>
<keyword evidence="1" id="KW-1133">Transmembrane helix</keyword>
<dbReference type="Gene3D" id="3.30.200.20">
    <property type="entry name" value="Phosphorylase Kinase, domain 1"/>
    <property type="match status" value="1"/>
</dbReference>
<keyword evidence="4" id="KW-1185">Reference proteome</keyword>